<feature type="compositionally biased region" description="Basic and acidic residues" evidence="1">
    <location>
        <begin position="67"/>
        <end position="82"/>
    </location>
</feature>
<accession>A0AAV9VQK9</accession>
<evidence type="ECO:0000313" key="2">
    <source>
        <dbReference type="EMBL" id="KAK6495522.1"/>
    </source>
</evidence>
<protein>
    <submittedName>
        <fullName evidence="2">Uncharacterized protein</fullName>
    </submittedName>
</protein>
<sequence length="120" mass="13311">MAATKGRVGKQPIYYSLVGLLGSSPSFKATGRMGFRNFAERIFGAHQRKSFPPSLPTCGILTERDWRASNKGEAQEGKREWSDSDPEGLPIKKPTIEAEPKGVSESTTARMLNLLDVWER</sequence>
<organism evidence="2 3">
    <name type="scientific">Arthrobotrys musiformis</name>
    <dbReference type="NCBI Taxonomy" id="47236"/>
    <lineage>
        <taxon>Eukaryota</taxon>
        <taxon>Fungi</taxon>
        <taxon>Dikarya</taxon>
        <taxon>Ascomycota</taxon>
        <taxon>Pezizomycotina</taxon>
        <taxon>Orbiliomycetes</taxon>
        <taxon>Orbiliales</taxon>
        <taxon>Orbiliaceae</taxon>
        <taxon>Arthrobotrys</taxon>
    </lineage>
</organism>
<keyword evidence="3" id="KW-1185">Reference proteome</keyword>
<feature type="region of interest" description="Disordered" evidence="1">
    <location>
        <begin position="67"/>
        <end position="105"/>
    </location>
</feature>
<gene>
    <name evidence="2" type="ORF">TWF481_002571</name>
</gene>
<evidence type="ECO:0000313" key="3">
    <source>
        <dbReference type="Proteomes" id="UP001370758"/>
    </source>
</evidence>
<dbReference type="AlphaFoldDB" id="A0AAV9VQK9"/>
<proteinExistence type="predicted"/>
<comment type="caution">
    <text evidence="2">The sequence shown here is derived from an EMBL/GenBank/DDBJ whole genome shotgun (WGS) entry which is preliminary data.</text>
</comment>
<dbReference type="EMBL" id="JAVHJL010000012">
    <property type="protein sequence ID" value="KAK6495522.1"/>
    <property type="molecule type" value="Genomic_DNA"/>
</dbReference>
<name>A0AAV9VQK9_9PEZI</name>
<reference evidence="2 3" key="1">
    <citation type="submission" date="2023-08" db="EMBL/GenBank/DDBJ databases">
        <authorList>
            <person name="Palmer J.M."/>
        </authorList>
    </citation>
    <scope>NUCLEOTIDE SEQUENCE [LARGE SCALE GENOMIC DNA]</scope>
    <source>
        <strain evidence="2 3">TWF481</strain>
    </source>
</reference>
<dbReference type="Proteomes" id="UP001370758">
    <property type="component" value="Unassembled WGS sequence"/>
</dbReference>
<evidence type="ECO:0000256" key="1">
    <source>
        <dbReference type="SAM" id="MobiDB-lite"/>
    </source>
</evidence>